<dbReference type="InterPro" id="IPR014147">
    <property type="entry name" value="T4SS_TrbJ"/>
</dbReference>
<dbReference type="EMBL" id="SMSJ01000024">
    <property type="protein sequence ID" value="TDH61243.1"/>
    <property type="molecule type" value="Genomic_DNA"/>
</dbReference>
<sequence>MRSLADRVRAVVLGLGATTTLFLPFAPMAPQKAFGQAAVACVNCATLIQQLMQYAKEAEQLSETITMRVAQAQMLQNQITNMMSIPGQVQAAIAGNIAGVNGLLQRGSHLTLNAGMASSQLGSFTGYLRNTVDMPRQFARWSNQANDSVTAALTSLGLRQQQAADEGTIRDAIQARAANAPGIRGVLQANTEMAGYQADQLRMLAVELRADTQMRANALQIAADRQAVSDAAVTTFLAPNPPAFTGGARY</sequence>
<accession>A0A4R5QEF9</accession>
<name>A0A4R5QEF9_9PROT</name>
<comment type="caution">
    <text evidence="1">The sequence shown here is derived from an EMBL/GenBank/DDBJ whole genome shotgun (WGS) entry which is preliminary data.</text>
</comment>
<evidence type="ECO:0000313" key="2">
    <source>
        <dbReference type="Proteomes" id="UP000295096"/>
    </source>
</evidence>
<reference evidence="1 2" key="1">
    <citation type="journal article" date="2016" name="J. Microbiol.">
        <title>Dankookia rubra gen. nov., sp. nov., an alphaproteobacterium isolated from sediment of a shallow stream.</title>
        <authorList>
            <person name="Kim W.H."/>
            <person name="Kim D.H."/>
            <person name="Kang K."/>
            <person name="Ahn T.Y."/>
        </authorList>
    </citation>
    <scope>NUCLEOTIDE SEQUENCE [LARGE SCALE GENOMIC DNA]</scope>
    <source>
        <strain evidence="1 2">JCM30602</strain>
    </source>
</reference>
<keyword evidence="2" id="KW-1185">Reference proteome</keyword>
<protein>
    <submittedName>
        <fullName evidence="1">P-type conjugative transfer protein TrbJ</fullName>
    </submittedName>
</protein>
<organism evidence="1 2">
    <name type="scientific">Dankookia rubra</name>
    <dbReference type="NCBI Taxonomy" id="1442381"/>
    <lineage>
        <taxon>Bacteria</taxon>
        <taxon>Pseudomonadati</taxon>
        <taxon>Pseudomonadota</taxon>
        <taxon>Alphaproteobacteria</taxon>
        <taxon>Acetobacterales</taxon>
        <taxon>Roseomonadaceae</taxon>
        <taxon>Dankookia</taxon>
    </lineage>
</organism>
<gene>
    <name evidence="1" type="primary">trbJ</name>
    <name evidence="1" type="ORF">E2C06_17895</name>
</gene>
<evidence type="ECO:0000313" key="1">
    <source>
        <dbReference type="EMBL" id="TDH61243.1"/>
    </source>
</evidence>
<proteinExistence type="predicted"/>
<dbReference type="Proteomes" id="UP000295096">
    <property type="component" value="Unassembled WGS sequence"/>
</dbReference>
<dbReference type="AlphaFoldDB" id="A0A4R5QEF9"/>
<dbReference type="NCBIfam" id="TIGR02780">
    <property type="entry name" value="TrbJ_Ti"/>
    <property type="match status" value="1"/>
</dbReference>